<dbReference type="Proteomes" id="UP000076405">
    <property type="component" value="Chromosome"/>
</dbReference>
<evidence type="ECO:0000313" key="3">
    <source>
        <dbReference type="Proteomes" id="UP000076244"/>
    </source>
</evidence>
<gene>
    <name evidence="1" type="ORF">ADU70_1845</name>
    <name evidence="2" type="ORF">ADU72_0845</name>
</gene>
<dbReference type="AlphaFoldDB" id="A0A0R2HUZ2"/>
<sequence>MSLNPTQMKNTRKELKENFELSGLTKEQVASDLNISLEKLDHLFTLTQQSLSDPWILRNYLNEKVEEQGKTPVSYTALLGDWHQYWFLDTRAIDAQQMTPGDN</sequence>
<accession>A0A0R2HUZ2</accession>
<dbReference type="RefSeq" id="WP_046871950.1">
    <property type="nucleotide sequence ID" value="NZ_BAAAXI010000181.1"/>
</dbReference>
<dbReference type="EMBL" id="CP012275">
    <property type="protein sequence ID" value="AMV63311.1"/>
    <property type="molecule type" value="Genomic_DNA"/>
</dbReference>
<dbReference type="OrthoDB" id="3233189at2"/>
<protein>
    <recommendedName>
        <fullName evidence="5">DUF2316 domain-containing protein</fullName>
    </recommendedName>
</protein>
<dbReference type="Pfam" id="PF10078">
    <property type="entry name" value="DUF2316"/>
    <property type="match status" value="1"/>
</dbReference>
<evidence type="ECO:0000313" key="2">
    <source>
        <dbReference type="EMBL" id="AMV66790.1"/>
    </source>
</evidence>
<organism evidence="1 4">
    <name type="scientific">Pediococcus damnosus</name>
    <dbReference type="NCBI Taxonomy" id="51663"/>
    <lineage>
        <taxon>Bacteria</taxon>
        <taxon>Bacillati</taxon>
        <taxon>Bacillota</taxon>
        <taxon>Bacilli</taxon>
        <taxon>Lactobacillales</taxon>
        <taxon>Lactobacillaceae</taxon>
        <taxon>Pediococcus</taxon>
    </lineage>
</organism>
<dbReference type="GeneID" id="57276880"/>
<dbReference type="InterPro" id="IPR018757">
    <property type="entry name" value="DUF2316"/>
</dbReference>
<name>A0A0R2HUZ2_9LACO</name>
<keyword evidence="3" id="KW-1185">Reference proteome</keyword>
<dbReference type="EMBL" id="CP012288">
    <property type="protein sequence ID" value="AMV66790.1"/>
    <property type="molecule type" value="Genomic_DNA"/>
</dbReference>
<reference evidence="3 4" key="1">
    <citation type="journal article" date="2016" name="PLoS ONE">
        <title>The Identification of Novel Diagnostic Marker Genes for the Detection of Beer Spoiling Pediococcus damnosus Strains Using the BlAst Diagnostic Gene findEr.</title>
        <authorList>
            <person name="Behr J."/>
            <person name="Geissler A.J."/>
            <person name="Schmid J."/>
            <person name="Zehe A."/>
            <person name="Vogel R.F."/>
        </authorList>
    </citation>
    <scope>NUCLEOTIDE SEQUENCE [LARGE SCALE GENOMIC DNA]</scope>
    <source>
        <strain evidence="1 4">TMW 2.1533</strain>
        <strain evidence="2 3">TMW 2.1535</strain>
    </source>
</reference>
<evidence type="ECO:0008006" key="5">
    <source>
        <dbReference type="Google" id="ProtNLM"/>
    </source>
</evidence>
<dbReference type="KEGG" id="pdm:ADU72_0845"/>
<proteinExistence type="predicted"/>
<evidence type="ECO:0000313" key="1">
    <source>
        <dbReference type="EMBL" id="AMV63311.1"/>
    </source>
</evidence>
<evidence type="ECO:0000313" key="4">
    <source>
        <dbReference type="Proteomes" id="UP000076405"/>
    </source>
</evidence>
<dbReference type="Proteomes" id="UP000076244">
    <property type="component" value="Chromosome"/>
</dbReference>